<dbReference type="RefSeq" id="XP_956369.1">
    <property type="nucleotide sequence ID" value="XM_951276.2"/>
</dbReference>
<dbReference type="GO" id="GO:0006352">
    <property type="term" value="P:DNA-templated transcription initiation"/>
    <property type="evidence" value="ECO:0007669"/>
    <property type="project" value="InterPro"/>
</dbReference>
<dbReference type="PaxDb" id="5141-EFNCRP00000002699"/>
<feature type="region of interest" description="Disordered" evidence="9">
    <location>
        <begin position="1"/>
        <end position="416"/>
    </location>
</feature>
<evidence type="ECO:0000256" key="1">
    <source>
        <dbReference type="ARBA" id="ARBA00004123"/>
    </source>
</evidence>
<dbReference type="GO" id="GO:0005669">
    <property type="term" value="C:transcription factor TFIID complex"/>
    <property type="evidence" value="ECO:0007669"/>
    <property type="project" value="InterPro"/>
</dbReference>
<dbReference type="VEuPathDB" id="FungiDB:NCU03480"/>
<dbReference type="InterPro" id="IPR007900">
    <property type="entry name" value="TAF4_C"/>
</dbReference>
<dbReference type="STRING" id="367110.Q1K508"/>
<evidence type="ECO:0000256" key="5">
    <source>
        <dbReference type="ARBA" id="ARBA00023163"/>
    </source>
</evidence>
<sequence length="893" mass="95708">MAQPPQQPQMPQLQQQQPQLQQQQPQLQQQQQQQQQQPQLQQQQQPPQMSPQLQQFQLQQQQQQRAQMLAQQQAQALAQQQLQQRAQQPQQHVQPRQIPQQLQQHSQQQTQPPPPQQQQQQQPQQRVQQQVHQQGHQQAPTHQQHAQQQPQHPQHPQQQQQHVPQPQQQQHHPQLQHPQAQLQQPQIQHPSPPVHQQPQFARPQHTPSPAPTTQAQFSIPPNQQRPQTGASPASQPGSPYLPQNYATTPQSAAAPTPPAASPKFATIQSPGLQQYTQSFTNGSVSQPSTPLAVPSPGPTQATTPGPGPALSHGAGLQMPESRLSMPPVQPASTTPGPVTPGLATPSLAPPNLSAHGPSTPQPVHAMGAQAAQNAQNQQYTTATMAPIGPPPPAPTTPAAGGAMGPPQKPVERPVKETEYDVTDSLAGTGVDLRAEEQALADYYAGSFSQDARTGLPANPPGSKASFYGAGWANQASQPLDGKSQEEFEKELAKKAWDEAAHRLALTRANEMRTPFLEVAPLHWKAQKIAKEYGLELNSELKGGSAVNKSKPANDPAQTQPKVTVSTKTGEGGALVTVTSSWIPVDSYLSDQIALLSIATKYRIRQIIESAHTIAINRQTTSRGEVPAEWADVAVPLKTGLNDALQEGMEAAAAGVGPQPNPLKRSYDAAKLNDPNLTKHNLTTALRDTARADRNLEEARLRKRQKRQNPDTATGGTGSRAGSVAPGTPTTADADGKLPSKKELKRGAAAAKLAETSSTASANQTLNAIMGGFGRKKGKSYSWMNAGAGGGGGGGGGGGSGASTPRTSLGGDGLSTPAGKGGAAGVADNKPQQLTSENQKNRLGMWRESSEQGKNIQLRDWLVALEMDGIEVRAIQEAYTRLDEPPRTKVDEVK</sequence>
<feature type="region of interest" description="Disordered" evidence="9">
    <location>
        <begin position="791"/>
        <end position="838"/>
    </location>
</feature>
<evidence type="ECO:0000256" key="6">
    <source>
        <dbReference type="ARBA" id="ARBA00023242"/>
    </source>
</evidence>
<feature type="compositionally biased region" description="Low complexity" evidence="9">
    <location>
        <begin position="117"/>
        <end position="189"/>
    </location>
</feature>
<dbReference type="OMA" id="KYSWMTG"/>
<feature type="compositionally biased region" description="Polar residues" evidence="9">
    <location>
        <begin position="266"/>
        <end position="289"/>
    </location>
</feature>
<keyword evidence="12" id="KW-1185">Reference proteome</keyword>
<dbReference type="Proteomes" id="UP000001805">
    <property type="component" value="Chromosome 6, Linkage Group II"/>
</dbReference>
<dbReference type="InParanoid" id="Q1K508"/>
<evidence type="ECO:0000256" key="2">
    <source>
        <dbReference type="ARBA" id="ARBA00006178"/>
    </source>
</evidence>
<evidence type="ECO:0000313" key="12">
    <source>
        <dbReference type="Proteomes" id="UP000001805"/>
    </source>
</evidence>
<feature type="region of interest" description="Disordered" evidence="9">
    <location>
        <begin position="699"/>
        <end position="743"/>
    </location>
</feature>
<comment type="function">
    <text evidence="7">Functions as a component of the DNA-binding general transcription factor complex TFIID. Binding of TFIID to a promoter (with or without TATA element) is the initial step in pre-initiation complex (PIC) formation. TFIID plays a key role in the regulation of gene expression by RNA polymerase II through different activities such as transcription activator interaction, core promoter recognition and selectivity, TFIIA and TFIIB interaction, chromatin modification (histone acetylation by TAF1), facilitation of DNA opening and initiation of transcription.</text>
</comment>
<feature type="compositionally biased region" description="Gly residues" evidence="9">
    <location>
        <begin position="791"/>
        <end position="800"/>
    </location>
</feature>
<dbReference type="GeneID" id="3872516"/>
<keyword evidence="5" id="KW-0804">Transcription</keyword>
<evidence type="ECO:0000256" key="7">
    <source>
        <dbReference type="ARBA" id="ARBA00025346"/>
    </source>
</evidence>
<keyword evidence="6" id="KW-0539">Nucleus</keyword>
<evidence type="ECO:0000256" key="8">
    <source>
        <dbReference type="ARBA" id="ARBA00031747"/>
    </source>
</evidence>
<dbReference type="OrthoDB" id="21060at2759"/>
<comment type="subcellular location">
    <subcellularLocation>
        <location evidence="1">Nucleus</location>
    </subcellularLocation>
</comment>
<feature type="compositionally biased region" description="Polar residues" evidence="9">
    <location>
        <begin position="205"/>
        <end position="237"/>
    </location>
</feature>
<evidence type="ECO:0000313" key="11">
    <source>
        <dbReference type="EMBL" id="EAA27133.1"/>
    </source>
</evidence>
<keyword evidence="4" id="KW-0805">Transcription regulation</keyword>
<evidence type="ECO:0000256" key="9">
    <source>
        <dbReference type="SAM" id="MobiDB-lite"/>
    </source>
</evidence>
<feature type="compositionally biased region" description="Basic and acidic residues" evidence="9">
    <location>
        <begin position="733"/>
        <end position="743"/>
    </location>
</feature>
<accession>Q1K508</accession>
<feature type="compositionally biased region" description="Low complexity" evidence="9">
    <location>
        <begin position="9"/>
        <end position="110"/>
    </location>
</feature>
<feature type="domain" description="Transcription initiation factor TFIID component TAF4 C-terminal" evidence="10">
    <location>
        <begin position="588"/>
        <end position="870"/>
    </location>
</feature>
<feature type="region of interest" description="Disordered" evidence="9">
    <location>
        <begin position="543"/>
        <end position="565"/>
    </location>
</feature>
<reference evidence="11 12" key="1">
    <citation type="journal article" date="2003" name="Nature">
        <title>The genome sequence of the filamentous fungus Neurospora crassa.</title>
        <authorList>
            <person name="Galagan J.E."/>
            <person name="Calvo S.E."/>
            <person name="Borkovich K.A."/>
            <person name="Selker E.U."/>
            <person name="Read N.D."/>
            <person name="Jaffe D."/>
            <person name="FitzHugh W."/>
            <person name="Ma L.J."/>
            <person name="Smirnov S."/>
            <person name="Purcell S."/>
            <person name="Rehman B."/>
            <person name="Elkins T."/>
            <person name="Engels R."/>
            <person name="Wang S."/>
            <person name="Nielsen C.B."/>
            <person name="Butler J."/>
            <person name="Endrizzi M."/>
            <person name="Qui D."/>
            <person name="Ianakiev P."/>
            <person name="Bell-Pedersen D."/>
            <person name="Nelson M.A."/>
            <person name="Werner-Washburne M."/>
            <person name="Selitrennikoff C.P."/>
            <person name="Kinsey J.A."/>
            <person name="Braun E.L."/>
            <person name="Zelter A."/>
            <person name="Schulte U."/>
            <person name="Kothe G.O."/>
            <person name="Jedd G."/>
            <person name="Mewes W."/>
            <person name="Staben C."/>
            <person name="Marcotte E."/>
            <person name="Greenberg D."/>
            <person name="Roy A."/>
            <person name="Foley K."/>
            <person name="Naylor J."/>
            <person name="Stange-Thomann N."/>
            <person name="Barrett R."/>
            <person name="Gnerre S."/>
            <person name="Kamal M."/>
            <person name="Kamvysselis M."/>
            <person name="Mauceli E."/>
            <person name="Bielke C."/>
            <person name="Rudd S."/>
            <person name="Frishman D."/>
            <person name="Krystofova S."/>
            <person name="Rasmussen C."/>
            <person name="Metzenberg R.L."/>
            <person name="Perkins D.D."/>
            <person name="Kroken S."/>
            <person name="Cogoni C."/>
            <person name="Macino G."/>
            <person name="Catcheside D."/>
            <person name="Li W."/>
            <person name="Pratt R.J."/>
            <person name="Osmani S.A."/>
            <person name="DeSouza C.P."/>
            <person name="Glass L."/>
            <person name="Orbach M.J."/>
            <person name="Berglund J.A."/>
            <person name="Voelker R."/>
            <person name="Yarden O."/>
            <person name="Plamann M."/>
            <person name="Seiler S."/>
            <person name="Dunlap J."/>
            <person name="Radford A."/>
            <person name="Aramayo R."/>
            <person name="Natvig D.O."/>
            <person name="Alex L.A."/>
            <person name="Mannhaupt G."/>
            <person name="Ebbole D.J."/>
            <person name="Freitag M."/>
            <person name="Paulsen I."/>
            <person name="Sachs M.S."/>
            <person name="Lander E.S."/>
            <person name="Nusbaum C."/>
            <person name="Birren B."/>
        </authorList>
    </citation>
    <scope>NUCLEOTIDE SEQUENCE [LARGE SCALE GENOMIC DNA]</scope>
    <source>
        <strain evidence="12">ATCC 24698 / 74-OR23-1A / CBS 708.71 / DSM 1257 / FGSC 987</strain>
    </source>
</reference>
<protein>
    <recommendedName>
        <fullName evidence="3">Transcription initiation factor TFIID subunit 4</fullName>
    </recommendedName>
    <alternativeName>
        <fullName evidence="8">TBP-associated factor 4</fullName>
    </alternativeName>
</protein>
<dbReference type="AlphaFoldDB" id="Q1K508"/>
<name>Q1K508_NEUCR</name>
<feature type="compositionally biased region" description="Polar residues" evidence="9">
    <location>
        <begin position="555"/>
        <end position="565"/>
    </location>
</feature>
<dbReference type="EMBL" id="CM002237">
    <property type="protein sequence ID" value="EAA27133.1"/>
    <property type="molecule type" value="Genomic_DNA"/>
</dbReference>
<evidence type="ECO:0000259" key="10">
    <source>
        <dbReference type="Pfam" id="PF05236"/>
    </source>
</evidence>
<gene>
    <name evidence="11" type="ORF">NCU03480</name>
</gene>
<evidence type="ECO:0000256" key="4">
    <source>
        <dbReference type="ARBA" id="ARBA00023015"/>
    </source>
</evidence>
<proteinExistence type="inferred from homology"/>
<evidence type="ECO:0000256" key="3">
    <source>
        <dbReference type="ARBA" id="ARBA00017306"/>
    </source>
</evidence>
<feature type="compositionally biased region" description="Low complexity" evidence="9">
    <location>
        <begin position="365"/>
        <end position="386"/>
    </location>
</feature>
<dbReference type="KEGG" id="ncr:NCU03480"/>
<comment type="similarity">
    <text evidence="2">Belongs to the TAF4 family.</text>
</comment>
<dbReference type="Pfam" id="PF05236">
    <property type="entry name" value="TAF4"/>
    <property type="match status" value="1"/>
</dbReference>
<dbReference type="HOGENOM" id="CLU_015147_0_0_1"/>
<dbReference type="SMR" id="Q1K508"/>
<organism evidence="11 12">
    <name type="scientific">Neurospora crassa (strain ATCC 24698 / 74-OR23-1A / CBS 708.71 / DSM 1257 / FGSC 987)</name>
    <dbReference type="NCBI Taxonomy" id="367110"/>
    <lineage>
        <taxon>Eukaryota</taxon>
        <taxon>Fungi</taxon>
        <taxon>Dikarya</taxon>
        <taxon>Ascomycota</taxon>
        <taxon>Pezizomycotina</taxon>
        <taxon>Sordariomycetes</taxon>
        <taxon>Sordariomycetidae</taxon>
        <taxon>Sordariales</taxon>
        <taxon>Sordariaceae</taxon>
        <taxon>Neurospora</taxon>
    </lineage>
</organism>